<comment type="caution">
    <text evidence="2">The sequence shown here is derived from an EMBL/GenBank/DDBJ whole genome shotgun (WGS) entry which is preliminary data.</text>
</comment>
<evidence type="ECO:0000256" key="1">
    <source>
        <dbReference type="SAM" id="MobiDB-lite"/>
    </source>
</evidence>
<feature type="region of interest" description="Disordered" evidence="1">
    <location>
        <begin position="1"/>
        <end position="20"/>
    </location>
</feature>
<dbReference type="EMBL" id="JBHSOH010000042">
    <property type="protein sequence ID" value="MFC5850135.1"/>
    <property type="molecule type" value="Genomic_DNA"/>
</dbReference>
<sequence length="240" mass="24801">MAEDREHQHRTEQEEARERLKRSIDALAERANLQVQMQKEPLKMLGGASAVGAVVGLVAGRQLRRSKKIYVDAASPAKHQKGLIKAQHKQRGQGVGGALTATLATLAVKTLTDRVLAPKLEQIANNLLEKAGQAPEAGARPGAPATRSALPTRSAAAVRAEAPITGPAVSSGAAAFLKKPAGGASPTATDSPSVQAAADGSAPPRPQAHPGIVPMPASHVEAKAQGTPLSPEEKTNPNVR</sequence>
<feature type="compositionally biased region" description="Low complexity" evidence="1">
    <location>
        <begin position="133"/>
        <end position="145"/>
    </location>
</feature>
<dbReference type="RefSeq" id="WP_380051887.1">
    <property type="nucleotide sequence ID" value="NZ_JBHSOH010000042.1"/>
</dbReference>
<evidence type="ECO:0000313" key="2">
    <source>
        <dbReference type="EMBL" id="MFC5850135.1"/>
    </source>
</evidence>
<reference evidence="3" key="1">
    <citation type="journal article" date="2019" name="Int. J. Syst. Evol. Microbiol.">
        <title>The Global Catalogue of Microorganisms (GCM) 10K type strain sequencing project: providing services to taxonomists for standard genome sequencing and annotation.</title>
        <authorList>
            <consortium name="The Broad Institute Genomics Platform"/>
            <consortium name="The Broad Institute Genome Sequencing Center for Infectious Disease"/>
            <person name="Wu L."/>
            <person name="Ma J."/>
        </authorList>
    </citation>
    <scope>NUCLEOTIDE SEQUENCE [LARGE SCALE GENOMIC DNA]</scope>
    <source>
        <strain evidence="3">CGMCC 1.15053</strain>
    </source>
</reference>
<feature type="region of interest" description="Disordered" evidence="1">
    <location>
        <begin position="133"/>
        <end position="158"/>
    </location>
</feature>
<accession>A0ABW1DPQ2</accession>
<evidence type="ECO:0000313" key="3">
    <source>
        <dbReference type="Proteomes" id="UP001595979"/>
    </source>
</evidence>
<name>A0ABW1DPQ2_9DEIO</name>
<dbReference type="Proteomes" id="UP001595979">
    <property type="component" value="Unassembled WGS sequence"/>
</dbReference>
<evidence type="ECO:0008006" key="4">
    <source>
        <dbReference type="Google" id="ProtNLM"/>
    </source>
</evidence>
<protein>
    <recommendedName>
        <fullName evidence="4">DUF3618 domain-containing protein</fullName>
    </recommendedName>
</protein>
<feature type="region of interest" description="Disordered" evidence="1">
    <location>
        <begin position="178"/>
        <end position="240"/>
    </location>
</feature>
<proteinExistence type="predicted"/>
<organism evidence="2 3">
    <name type="scientific">Deinococcus petrolearius</name>
    <dbReference type="NCBI Taxonomy" id="1751295"/>
    <lineage>
        <taxon>Bacteria</taxon>
        <taxon>Thermotogati</taxon>
        <taxon>Deinococcota</taxon>
        <taxon>Deinococci</taxon>
        <taxon>Deinococcales</taxon>
        <taxon>Deinococcaceae</taxon>
        <taxon>Deinococcus</taxon>
    </lineage>
</organism>
<keyword evidence="3" id="KW-1185">Reference proteome</keyword>
<gene>
    <name evidence="2" type="ORF">ACFPQ6_17700</name>
</gene>
<feature type="compositionally biased region" description="Basic and acidic residues" evidence="1">
    <location>
        <begin position="231"/>
        <end position="240"/>
    </location>
</feature>